<dbReference type="GO" id="GO:0005886">
    <property type="term" value="C:plasma membrane"/>
    <property type="evidence" value="ECO:0007669"/>
    <property type="project" value="UniProtKB-SubCell"/>
</dbReference>
<dbReference type="PANTHER" id="PTHR23513:SF11">
    <property type="entry name" value="STAPHYLOFERRIN A TRANSPORTER"/>
    <property type="match status" value="1"/>
</dbReference>
<dbReference type="Proteomes" id="UP000606172">
    <property type="component" value="Unassembled WGS sequence"/>
</dbReference>
<dbReference type="EMBL" id="BOOW01000023">
    <property type="protein sequence ID" value="GII93621.1"/>
    <property type="molecule type" value="Genomic_DNA"/>
</dbReference>
<sequence>MADGPSLWSRDFSLFFVARTISMLGYGMLPVATALGVQRDYGPTGVGLALAAGMAPMVALILFGGVFGDRFTPRRMMVGADVVRTLSQGALAVLFLTGRPALWEIAALAAVSGAATAMYLPGVASTVPRVARDVQRGNAALRVSESMMQLVGPGLAGVLVAVAGVGVVFAVEAAGFALSALCLVLMRVRFDREAVEKTSVLRDLREGWTEFRSRTWMWSVILVWVVFAITLFGPTIPLVTSLVTAAHGEPAVGLVMSSMGAGTIVGGLIAMRVRPARPLRAGATAMFAFALQPLTLALGAPLPVIMAGFVMAGVGWAFWSVMWATSVQTHVEPAVLNRVSAYELGGSMVAMPFGQMIAGPAAGLIGAETVMAVSAGVAVAGMSTLLIVPAVRRLERRDRRVEALSSVSPQPST</sequence>
<keyword evidence="4 6" id="KW-1133">Transmembrane helix</keyword>
<evidence type="ECO:0000313" key="8">
    <source>
        <dbReference type="Proteomes" id="UP000606172"/>
    </source>
</evidence>
<evidence type="ECO:0000256" key="2">
    <source>
        <dbReference type="ARBA" id="ARBA00022475"/>
    </source>
</evidence>
<keyword evidence="5 6" id="KW-0472">Membrane</keyword>
<feature type="transmembrane region" description="Helical" evidence="6">
    <location>
        <begin position="215"/>
        <end position="239"/>
    </location>
</feature>
<dbReference type="InterPro" id="IPR036259">
    <property type="entry name" value="MFS_trans_sf"/>
</dbReference>
<evidence type="ECO:0000256" key="6">
    <source>
        <dbReference type="SAM" id="Phobius"/>
    </source>
</evidence>
<name>A0A919RGU2_9ACTN</name>
<feature type="transmembrane region" description="Helical" evidence="6">
    <location>
        <begin position="101"/>
        <end position="120"/>
    </location>
</feature>
<feature type="transmembrane region" description="Helical" evidence="6">
    <location>
        <begin position="47"/>
        <end position="67"/>
    </location>
</feature>
<dbReference type="RefSeq" id="WP_239129026.1">
    <property type="nucleotide sequence ID" value="NZ_BOOW01000023.1"/>
</dbReference>
<evidence type="ECO:0000256" key="3">
    <source>
        <dbReference type="ARBA" id="ARBA00022692"/>
    </source>
</evidence>
<evidence type="ECO:0000313" key="7">
    <source>
        <dbReference type="EMBL" id="GII93621.1"/>
    </source>
</evidence>
<dbReference type="SUPFAM" id="SSF103473">
    <property type="entry name" value="MFS general substrate transporter"/>
    <property type="match status" value="1"/>
</dbReference>
<proteinExistence type="predicted"/>
<dbReference type="Pfam" id="PF07690">
    <property type="entry name" value="MFS_1"/>
    <property type="match status" value="1"/>
</dbReference>
<dbReference type="Gene3D" id="1.20.1250.20">
    <property type="entry name" value="MFS general substrate transporter like domains"/>
    <property type="match status" value="1"/>
</dbReference>
<accession>A0A919RGU2</accession>
<keyword evidence="8" id="KW-1185">Reference proteome</keyword>
<dbReference type="InterPro" id="IPR011701">
    <property type="entry name" value="MFS"/>
</dbReference>
<comment type="subcellular location">
    <subcellularLocation>
        <location evidence="1">Cell membrane</location>
        <topology evidence="1">Multi-pass membrane protein</topology>
    </subcellularLocation>
</comment>
<feature type="transmembrane region" description="Helical" evidence="6">
    <location>
        <begin position="155"/>
        <end position="185"/>
    </location>
</feature>
<reference evidence="7" key="1">
    <citation type="submission" date="2021-01" db="EMBL/GenBank/DDBJ databases">
        <title>Whole genome shotgun sequence of Sinosporangium siamense NBRC 109515.</title>
        <authorList>
            <person name="Komaki H."/>
            <person name="Tamura T."/>
        </authorList>
    </citation>
    <scope>NUCLEOTIDE SEQUENCE</scope>
    <source>
        <strain evidence="7">NBRC 109515</strain>
    </source>
</reference>
<feature type="transmembrane region" description="Helical" evidence="6">
    <location>
        <begin position="371"/>
        <end position="391"/>
    </location>
</feature>
<comment type="caution">
    <text evidence="7">The sequence shown here is derived from an EMBL/GenBank/DDBJ whole genome shotgun (WGS) entry which is preliminary data.</text>
</comment>
<feature type="transmembrane region" description="Helical" evidence="6">
    <location>
        <begin position="12"/>
        <end position="35"/>
    </location>
</feature>
<organism evidence="7 8">
    <name type="scientific">Sinosporangium siamense</name>
    <dbReference type="NCBI Taxonomy" id="1367973"/>
    <lineage>
        <taxon>Bacteria</taxon>
        <taxon>Bacillati</taxon>
        <taxon>Actinomycetota</taxon>
        <taxon>Actinomycetes</taxon>
        <taxon>Streptosporangiales</taxon>
        <taxon>Streptosporangiaceae</taxon>
        <taxon>Sinosporangium</taxon>
    </lineage>
</organism>
<dbReference type="CDD" id="cd06173">
    <property type="entry name" value="MFS_MefA_like"/>
    <property type="match status" value="1"/>
</dbReference>
<gene>
    <name evidence="7" type="ORF">Ssi02_38520</name>
</gene>
<dbReference type="PANTHER" id="PTHR23513">
    <property type="entry name" value="INTEGRAL MEMBRANE EFFLUX PROTEIN-RELATED"/>
    <property type="match status" value="1"/>
</dbReference>
<keyword evidence="2" id="KW-1003">Cell membrane</keyword>
<keyword evidence="3 6" id="KW-0812">Transmembrane</keyword>
<feature type="transmembrane region" description="Helical" evidence="6">
    <location>
        <begin position="304"/>
        <end position="324"/>
    </location>
</feature>
<protein>
    <submittedName>
        <fullName evidence="7">MFS transporter</fullName>
    </submittedName>
</protein>
<evidence type="ECO:0000256" key="5">
    <source>
        <dbReference type="ARBA" id="ARBA00023136"/>
    </source>
</evidence>
<evidence type="ECO:0000256" key="1">
    <source>
        <dbReference type="ARBA" id="ARBA00004651"/>
    </source>
</evidence>
<feature type="transmembrane region" description="Helical" evidence="6">
    <location>
        <begin position="251"/>
        <end position="271"/>
    </location>
</feature>
<dbReference type="GO" id="GO:0022857">
    <property type="term" value="F:transmembrane transporter activity"/>
    <property type="evidence" value="ECO:0007669"/>
    <property type="project" value="InterPro"/>
</dbReference>
<dbReference type="AlphaFoldDB" id="A0A919RGU2"/>
<evidence type="ECO:0000256" key="4">
    <source>
        <dbReference type="ARBA" id="ARBA00022989"/>
    </source>
</evidence>